<proteinExistence type="predicted"/>
<evidence type="ECO:0000313" key="1">
    <source>
        <dbReference type="EMBL" id="SVE49007.1"/>
    </source>
</evidence>
<organism evidence="1">
    <name type="scientific">marine metagenome</name>
    <dbReference type="NCBI Taxonomy" id="408172"/>
    <lineage>
        <taxon>unclassified sequences</taxon>
        <taxon>metagenomes</taxon>
        <taxon>ecological metagenomes</taxon>
    </lineage>
</organism>
<name>A0A383DWR6_9ZZZZ</name>
<reference evidence="1" key="1">
    <citation type="submission" date="2018-05" db="EMBL/GenBank/DDBJ databases">
        <authorList>
            <person name="Lanie J.A."/>
            <person name="Ng W.-L."/>
            <person name="Kazmierczak K.M."/>
            <person name="Andrzejewski T.M."/>
            <person name="Davidsen T.M."/>
            <person name="Wayne K.J."/>
            <person name="Tettelin H."/>
            <person name="Glass J.I."/>
            <person name="Rusch D."/>
            <person name="Podicherti R."/>
            <person name="Tsui H.-C.T."/>
            <person name="Winkler M.E."/>
        </authorList>
    </citation>
    <scope>NUCLEOTIDE SEQUENCE</scope>
</reference>
<dbReference type="EMBL" id="UINC01220892">
    <property type="protein sequence ID" value="SVE49007.1"/>
    <property type="molecule type" value="Genomic_DNA"/>
</dbReference>
<feature type="non-terminal residue" evidence="1">
    <location>
        <position position="28"/>
    </location>
</feature>
<gene>
    <name evidence="1" type="ORF">METZ01_LOCUS501861</name>
</gene>
<dbReference type="AlphaFoldDB" id="A0A383DWR6"/>
<protein>
    <submittedName>
        <fullName evidence="1">Uncharacterized protein</fullName>
    </submittedName>
</protein>
<sequence length="28" mass="3235">MISLIFFPRRAKKIKKAEIPPRTVPVTP</sequence>
<accession>A0A383DWR6</accession>